<dbReference type="SUPFAM" id="SSF103473">
    <property type="entry name" value="MFS general substrate transporter"/>
    <property type="match status" value="1"/>
</dbReference>
<dbReference type="GO" id="GO:0005886">
    <property type="term" value="C:plasma membrane"/>
    <property type="evidence" value="ECO:0007669"/>
    <property type="project" value="TreeGrafter"/>
</dbReference>
<accession>A0AAN0M8L9</accession>
<evidence type="ECO:0000256" key="2">
    <source>
        <dbReference type="ARBA" id="ARBA00022989"/>
    </source>
</evidence>
<name>A0AAN0M8L9_9RHOB</name>
<keyword evidence="1 4" id="KW-0812">Transmembrane</keyword>
<evidence type="ECO:0000256" key="3">
    <source>
        <dbReference type="ARBA" id="ARBA00023136"/>
    </source>
</evidence>
<dbReference type="CDD" id="cd17477">
    <property type="entry name" value="MFS_YcaD_like"/>
    <property type="match status" value="1"/>
</dbReference>
<feature type="transmembrane region" description="Helical" evidence="4">
    <location>
        <begin position="355"/>
        <end position="372"/>
    </location>
</feature>
<dbReference type="Pfam" id="PF07690">
    <property type="entry name" value="MFS_1"/>
    <property type="match status" value="2"/>
</dbReference>
<dbReference type="GO" id="GO:0022857">
    <property type="term" value="F:transmembrane transporter activity"/>
    <property type="evidence" value="ECO:0007669"/>
    <property type="project" value="InterPro"/>
</dbReference>
<gene>
    <name evidence="6" type="ORF">AABB31_18790</name>
</gene>
<dbReference type="PROSITE" id="PS50850">
    <property type="entry name" value="MFS"/>
    <property type="match status" value="1"/>
</dbReference>
<protein>
    <submittedName>
        <fullName evidence="6">MFS transporter</fullName>
    </submittedName>
</protein>
<dbReference type="Gene3D" id="1.20.1250.20">
    <property type="entry name" value="MFS general substrate transporter like domains"/>
    <property type="match status" value="2"/>
</dbReference>
<feature type="transmembrane region" description="Helical" evidence="4">
    <location>
        <begin position="158"/>
        <end position="175"/>
    </location>
</feature>
<dbReference type="InterPro" id="IPR020846">
    <property type="entry name" value="MFS_dom"/>
</dbReference>
<dbReference type="KEGG" id="yrh:AABB31_18790"/>
<feature type="transmembrane region" description="Helical" evidence="4">
    <location>
        <begin position="42"/>
        <end position="60"/>
    </location>
</feature>
<dbReference type="Proteomes" id="UP001470809">
    <property type="component" value="Chromosome"/>
</dbReference>
<dbReference type="PANTHER" id="PTHR23521">
    <property type="entry name" value="TRANSPORTER MFS SUPERFAMILY"/>
    <property type="match status" value="1"/>
</dbReference>
<keyword evidence="7" id="KW-1185">Reference proteome</keyword>
<dbReference type="RefSeq" id="WP_342076313.1">
    <property type="nucleotide sequence ID" value="NZ_CP151767.2"/>
</dbReference>
<feature type="transmembrane region" description="Helical" evidence="4">
    <location>
        <begin position="291"/>
        <end position="313"/>
    </location>
</feature>
<feature type="transmembrane region" description="Helical" evidence="4">
    <location>
        <begin position="134"/>
        <end position="152"/>
    </location>
</feature>
<dbReference type="InterPro" id="IPR036259">
    <property type="entry name" value="MFS_trans_sf"/>
</dbReference>
<evidence type="ECO:0000259" key="5">
    <source>
        <dbReference type="PROSITE" id="PS50850"/>
    </source>
</evidence>
<reference evidence="7" key="1">
    <citation type="submission" date="2024-04" db="EMBL/GenBank/DDBJ databases">
        <title>Phylogenomic analyses of a clade within the roseobacter group suggest taxonomic reassignments of species of the genera Aestuariivita, Citreicella, Loktanella, Nautella, Pelagibaca, Ruegeria, Thalassobius, Thiobacimonas and Tropicibacter, and the proposal o.</title>
        <authorList>
            <person name="Jeon C.O."/>
        </authorList>
    </citation>
    <scope>NUCLEOTIDE SEQUENCE [LARGE SCALE GENOMIC DNA]</scope>
    <source>
        <strain evidence="7">SS1-5</strain>
    </source>
</reference>
<evidence type="ECO:0000313" key="7">
    <source>
        <dbReference type="Proteomes" id="UP001470809"/>
    </source>
</evidence>
<keyword evidence="3 4" id="KW-0472">Membrane</keyword>
<dbReference type="PANTHER" id="PTHR23521:SF3">
    <property type="entry name" value="MFS TRANSPORTER"/>
    <property type="match status" value="1"/>
</dbReference>
<organism evidence="6 7">
    <name type="scientific">Yoonia rhodophyticola</name>
    <dbReference type="NCBI Taxonomy" id="3137370"/>
    <lineage>
        <taxon>Bacteria</taxon>
        <taxon>Pseudomonadati</taxon>
        <taxon>Pseudomonadota</taxon>
        <taxon>Alphaproteobacteria</taxon>
        <taxon>Rhodobacterales</taxon>
        <taxon>Paracoccaceae</taxon>
        <taxon>Yoonia</taxon>
    </lineage>
</organism>
<dbReference type="InterPro" id="IPR047200">
    <property type="entry name" value="MFS_YcaD-like"/>
</dbReference>
<evidence type="ECO:0000313" key="6">
    <source>
        <dbReference type="EMBL" id="WZU66995.1"/>
    </source>
</evidence>
<reference evidence="6 7" key="2">
    <citation type="submission" date="2024-08" db="EMBL/GenBank/DDBJ databases">
        <title>Phylogenomic analyses of a clade within the roseobacter group suggest taxonomic reassignments of species of the genera Aestuariivita, Citreicella, Loktanella, Nautella, Pelagibaca, Ruegeria, Thalassobius, Thiobacimonas and Tropicibacter, and the proposal o.</title>
        <authorList>
            <person name="Jeon C.O."/>
        </authorList>
    </citation>
    <scope>NUCLEOTIDE SEQUENCE [LARGE SCALE GENOMIC DNA]</scope>
    <source>
        <strain evidence="6 7">SS1-5</strain>
    </source>
</reference>
<feature type="transmembrane region" description="Helical" evidence="4">
    <location>
        <begin position="264"/>
        <end position="285"/>
    </location>
</feature>
<feature type="domain" description="Major facilitator superfamily (MFS) profile" evidence="5">
    <location>
        <begin position="199"/>
        <end position="407"/>
    </location>
</feature>
<feature type="transmembrane region" description="Helical" evidence="4">
    <location>
        <begin position="235"/>
        <end position="257"/>
    </location>
</feature>
<proteinExistence type="predicted"/>
<feature type="transmembrane region" description="Helical" evidence="4">
    <location>
        <begin position="96"/>
        <end position="114"/>
    </location>
</feature>
<evidence type="ECO:0000256" key="4">
    <source>
        <dbReference type="SAM" id="Phobius"/>
    </source>
</evidence>
<feature type="transmembrane region" description="Helical" evidence="4">
    <location>
        <begin position="72"/>
        <end position="90"/>
    </location>
</feature>
<keyword evidence="2 4" id="KW-1133">Transmembrane helix</keyword>
<sequence>MRMLISFAALFVSVTLLQLSSGGVGPLDALTGLNAGFSPAEVGFLGSAHFFGFFIGCWWAPRLMGSVGHSRAFATFTAMGAIGLAAHVIIQDPLLWALFRVASGICIAGCYTVIEAWLQAKVTNETRGRAMGSYRIVDISASFLAQFMIGALANLETYIAYNVLTILCCASLLPLTITKLTQPETPKATRLRPSLAWRCSPLGVAAVLVAALSSASFRMVGPIYGQEVGLDPSQIGYFLAAFVAGGAVAQYPVGWLADKYDRRWVMIGLSVAAVLSSLITVGAAGTGSAGIMLASGFFGLTTFPIYSVAAAHAHDFARDDQRVELSAALMFFFALGAIAAPYVASALIAGFGPAAMFYLISAGHVVLILFGLSRMRVRRAPEARTRYIYAPRTSFSVGKLLRRKRDR</sequence>
<evidence type="ECO:0000256" key="1">
    <source>
        <dbReference type="ARBA" id="ARBA00022692"/>
    </source>
</evidence>
<dbReference type="AlphaFoldDB" id="A0AAN0M8L9"/>
<dbReference type="InterPro" id="IPR011701">
    <property type="entry name" value="MFS"/>
</dbReference>
<dbReference type="EMBL" id="CP151767">
    <property type="protein sequence ID" value="WZU66995.1"/>
    <property type="molecule type" value="Genomic_DNA"/>
</dbReference>
<feature type="transmembrane region" description="Helical" evidence="4">
    <location>
        <begin position="325"/>
        <end position="349"/>
    </location>
</feature>
<feature type="transmembrane region" description="Helical" evidence="4">
    <location>
        <begin position="195"/>
        <end position="215"/>
    </location>
</feature>